<protein>
    <submittedName>
        <fullName evidence="3">Nucleolar proteingar2-related</fullName>
    </submittedName>
</protein>
<comment type="caution">
    <text evidence="3">The sequence shown here is derived from an EMBL/GenBank/DDBJ whole genome shotgun (WGS) entry which is preliminary data.</text>
</comment>
<feature type="region of interest" description="Disordered" evidence="2">
    <location>
        <begin position="292"/>
        <end position="317"/>
    </location>
</feature>
<evidence type="ECO:0000256" key="2">
    <source>
        <dbReference type="SAM" id="MobiDB-lite"/>
    </source>
</evidence>
<dbReference type="EMBL" id="LFYR01000483">
    <property type="protein sequence ID" value="KMZ73980.1"/>
    <property type="molecule type" value="Genomic_DNA"/>
</dbReference>
<dbReference type="PANTHER" id="PTHR31344:SF11">
    <property type="entry name" value="NUCLEOLAR PROTEIN GAR2-LIKE PROTEIN"/>
    <property type="match status" value="1"/>
</dbReference>
<feature type="compositionally biased region" description="Basic and acidic residues" evidence="2">
    <location>
        <begin position="56"/>
        <end position="74"/>
    </location>
</feature>
<dbReference type="InterPro" id="IPR021827">
    <property type="entry name" value="Nup186/Nup192/Nup205"/>
</dbReference>
<proteinExistence type="predicted"/>
<name>A0A0K9Q0J0_ZOSMR</name>
<keyword evidence="4" id="KW-1185">Reference proteome</keyword>
<feature type="coiled-coil region" evidence="1">
    <location>
        <begin position="167"/>
        <end position="194"/>
    </location>
</feature>
<feature type="compositionally biased region" description="Basic and acidic residues" evidence="2">
    <location>
        <begin position="15"/>
        <end position="25"/>
    </location>
</feature>
<sequence>MGPKENGEESSNNGKEIESDYEVAKHSAPPQGDSQEIENGKTKKGSRVPQKLSRKQSVEKISRPMRSASERLESAKFLSKSSINNNKKKPEKLTKSLSDHNKVENGKVSVRISSESFEGIDEKIVEEKPIEEVKDIDILEEAPNCDHSVGTDNETIDTEDNSLDEEKVNLCQKMEEMESRIEKLEEELREVAALEISLYSIVPEHGSSAHKVHTPARRLSRLYIHACKHWARDKRATIARNTVSGLVLIAKSCGNDVPRLTFWLSNTVVLREIITGAFGNISHSSLMKKIGESNGLTDRNGGNSSSKWKSSPSSKSSKKAGLLQFVDDWQETNTYTSALEKIESWMFSRIVESVWWQTLTPHMQSSANDLCKRKVNGILMGTLLGDQQQGAFSIELWKNAFLDAFSRLCPVRAEGHECGCLPILARMVMEQCVSRLDVAMFNAILRESASEIPTDPVSDPIVDPKVLPIPAGDLSFGSGAQLKNSIGNWSRLLSDLFGMDGDKWGGVSGSKCFGLLNSLSDLLMLPKDMLLDRSIKKEVCPLIGPPLITRILCNFTPDEFCPDPVPGAVLEELNSEALLNRRLSGTDALTTFPFSASAVIYCSPSARDVARKVADVGRKADLERNASMVQRKGYTSEDDLDDMDSPLASIIDNKTPNGITKSNAHANARFELLREVWSV</sequence>
<gene>
    <name evidence="3" type="ORF">ZOSMA_138G00180</name>
</gene>
<feature type="compositionally biased region" description="Polar residues" evidence="2">
    <location>
        <begin position="294"/>
        <end position="303"/>
    </location>
</feature>
<keyword evidence="1" id="KW-0175">Coiled coil</keyword>
<reference evidence="4" key="1">
    <citation type="journal article" date="2016" name="Nature">
        <title>The genome of the seagrass Zostera marina reveals angiosperm adaptation to the sea.</title>
        <authorList>
            <person name="Olsen J.L."/>
            <person name="Rouze P."/>
            <person name="Verhelst B."/>
            <person name="Lin Y.-C."/>
            <person name="Bayer T."/>
            <person name="Collen J."/>
            <person name="Dattolo E."/>
            <person name="De Paoli E."/>
            <person name="Dittami S."/>
            <person name="Maumus F."/>
            <person name="Michel G."/>
            <person name="Kersting A."/>
            <person name="Lauritano C."/>
            <person name="Lohaus R."/>
            <person name="Toepel M."/>
            <person name="Tonon T."/>
            <person name="Vanneste K."/>
            <person name="Amirebrahimi M."/>
            <person name="Brakel J."/>
            <person name="Bostroem C."/>
            <person name="Chovatia M."/>
            <person name="Grimwood J."/>
            <person name="Jenkins J.W."/>
            <person name="Jueterbock A."/>
            <person name="Mraz A."/>
            <person name="Stam W.T."/>
            <person name="Tice H."/>
            <person name="Bornberg-Bauer E."/>
            <person name="Green P.J."/>
            <person name="Pearson G.A."/>
            <person name="Procaccini G."/>
            <person name="Duarte C.M."/>
            <person name="Schmutz J."/>
            <person name="Reusch T.B.H."/>
            <person name="Van de Peer Y."/>
        </authorList>
    </citation>
    <scope>NUCLEOTIDE SEQUENCE [LARGE SCALE GENOMIC DNA]</scope>
    <source>
        <strain evidence="4">cv. Finnish</strain>
    </source>
</reference>
<dbReference type="PANTHER" id="PTHR31344">
    <property type="entry name" value="NUCLEAR PORE COMPLEX PROTEIN NUP205"/>
    <property type="match status" value="1"/>
</dbReference>
<evidence type="ECO:0000313" key="4">
    <source>
        <dbReference type="Proteomes" id="UP000036987"/>
    </source>
</evidence>
<evidence type="ECO:0000313" key="3">
    <source>
        <dbReference type="EMBL" id="KMZ73980.1"/>
    </source>
</evidence>
<dbReference type="GO" id="GO:0005643">
    <property type="term" value="C:nuclear pore"/>
    <property type="evidence" value="ECO:0007669"/>
    <property type="project" value="InterPro"/>
</dbReference>
<organism evidence="3 4">
    <name type="scientific">Zostera marina</name>
    <name type="common">Eelgrass</name>
    <dbReference type="NCBI Taxonomy" id="29655"/>
    <lineage>
        <taxon>Eukaryota</taxon>
        <taxon>Viridiplantae</taxon>
        <taxon>Streptophyta</taxon>
        <taxon>Embryophyta</taxon>
        <taxon>Tracheophyta</taxon>
        <taxon>Spermatophyta</taxon>
        <taxon>Magnoliopsida</taxon>
        <taxon>Liliopsida</taxon>
        <taxon>Zosteraceae</taxon>
        <taxon>Zostera</taxon>
    </lineage>
</organism>
<dbReference type="STRING" id="29655.A0A0K9Q0J0"/>
<feature type="region of interest" description="Disordered" evidence="2">
    <location>
        <begin position="1"/>
        <end position="95"/>
    </location>
</feature>
<accession>A0A0K9Q0J0</accession>
<dbReference type="Proteomes" id="UP000036987">
    <property type="component" value="Unassembled WGS sequence"/>
</dbReference>
<feature type="compositionally biased region" description="Low complexity" evidence="2">
    <location>
        <begin position="304"/>
        <end position="315"/>
    </location>
</feature>
<dbReference type="AlphaFoldDB" id="A0A0K9Q0J0"/>
<dbReference type="OMA" id="VIARMVM"/>
<dbReference type="OrthoDB" id="20172at2759"/>
<evidence type="ECO:0000256" key="1">
    <source>
        <dbReference type="SAM" id="Coils"/>
    </source>
</evidence>